<name>A0A1D7QRN0_9BACI</name>
<dbReference type="PANTHER" id="PTHR43685:SF2">
    <property type="entry name" value="GLYCOSYLTRANSFERASE 2-LIKE DOMAIN-CONTAINING PROTEIN"/>
    <property type="match status" value="1"/>
</dbReference>
<evidence type="ECO:0000313" key="2">
    <source>
        <dbReference type="EMBL" id="AOM81653.1"/>
    </source>
</evidence>
<dbReference type="PANTHER" id="PTHR43685">
    <property type="entry name" value="GLYCOSYLTRANSFERASE"/>
    <property type="match status" value="1"/>
</dbReference>
<reference evidence="2 3" key="1">
    <citation type="submission" date="2015-08" db="EMBL/GenBank/DDBJ databases">
        <title>The complete genome sequence of Bacillus beveridgei MLTeJB.</title>
        <authorList>
            <person name="Hanson T.E."/>
            <person name="Mesa C."/>
            <person name="Basesman S.M."/>
            <person name="Oremland R.S."/>
        </authorList>
    </citation>
    <scope>NUCLEOTIDE SEQUENCE [LARGE SCALE GENOMIC DNA]</scope>
    <source>
        <strain evidence="2 3">MLTeJB</strain>
    </source>
</reference>
<evidence type="ECO:0000313" key="3">
    <source>
        <dbReference type="Proteomes" id="UP000094463"/>
    </source>
</evidence>
<dbReference type="CDD" id="cd00761">
    <property type="entry name" value="Glyco_tranf_GTA_type"/>
    <property type="match status" value="1"/>
</dbReference>
<dbReference type="InterPro" id="IPR001173">
    <property type="entry name" value="Glyco_trans_2-like"/>
</dbReference>
<protein>
    <submittedName>
        <fullName evidence="2">Putative glycosyltransferase</fullName>
    </submittedName>
</protein>
<gene>
    <name evidence="2" type="primary">wcaA</name>
    <name evidence="2" type="ORF">BBEV_0259</name>
</gene>
<dbReference type="KEGG" id="bbev:BBEV_0259"/>
<dbReference type="Pfam" id="PF00535">
    <property type="entry name" value="Glycos_transf_2"/>
    <property type="match status" value="1"/>
</dbReference>
<dbReference type="RefSeq" id="WP_069363807.1">
    <property type="nucleotide sequence ID" value="NZ_CP012502.1"/>
</dbReference>
<dbReference type="Gene3D" id="3.90.550.10">
    <property type="entry name" value="Spore Coat Polysaccharide Biosynthesis Protein SpsA, Chain A"/>
    <property type="match status" value="1"/>
</dbReference>
<proteinExistence type="predicted"/>
<sequence>MSDTFLVSVIIPTHNRERTIMRAINSVLSQSYQTFEIIIVDDNSNDNTVGLVNEIEDNRIKIIKLSSNQGAAKARNIGINESSGEYLAFLDSDDEWLPTKLDKQVKMFENADEKIGLIYSSIIIDLKGSRNIGMVAKARGNIYTAQIYEDQVSPTSTYLLKKECIDKIGGFDESLPARQDYDFVTRLSLEYDVDYVKDALVILYQDENNRITNNLEKRIYGHQQVVEKILNNVPLNAHKKKRDIKSYHKYSMGKYCLQNNNPTMGKKLFLESIKLNPLRIKSLILLILCYFPKKIQVLLIKRIKYIKRNIINYISLVFDKFRLNN</sequence>
<feature type="domain" description="Glycosyltransferase 2-like" evidence="1">
    <location>
        <begin position="8"/>
        <end position="115"/>
    </location>
</feature>
<dbReference type="STRING" id="632773.BBEV_0259"/>
<evidence type="ECO:0000259" key="1">
    <source>
        <dbReference type="Pfam" id="PF00535"/>
    </source>
</evidence>
<dbReference type="InterPro" id="IPR050834">
    <property type="entry name" value="Glycosyltransf_2"/>
</dbReference>
<dbReference type="SUPFAM" id="SSF53448">
    <property type="entry name" value="Nucleotide-diphospho-sugar transferases"/>
    <property type="match status" value="1"/>
</dbReference>
<dbReference type="EMBL" id="CP012502">
    <property type="protein sequence ID" value="AOM81653.1"/>
    <property type="molecule type" value="Genomic_DNA"/>
</dbReference>
<keyword evidence="3" id="KW-1185">Reference proteome</keyword>
<dbReference type="Proteomes" id="UP000094463">
    <property type="component" value="Chromosome"/>
</dbReference>
<dbReference type="GO" id="GO:0016740">
    <property type="term" value="F:transferase activity"/>
    <property type="evidence" value="ECO:0007669"/>
    <property type="project" value="UniProtKB-KW"/>
</dbReference>
<organism evidence="2 3">
    <name type="scientific">Salisediminibacterium beveridgei</name>
    <dbReference type="NCBI Taxonomy" id="632773"/>
    <lineage>
        <taxon>Bacteria</taxon>
        <taxon>Bacillati</taxon>
        <taxon>Bacillota</taxon>
        <taxon>Bacilli</taxon>
        <taxon>Bacillales</taxon>
        <taxon>Bacillaceae</taxon>
        <taxon>Salisediminibacterium</taxon>
    </lineage>
</organism>
<dbReference type="InterPro" id="IPR029044">
    <property type="entry name" value="Nucleotide-diphossugar_trans"/>
</dbReference>
<keyword evidence="2" id="KW-0808">Transferase</keyword>
<dbReference type="AlphaFoldDB" id="A0A1D7QRN0"/>
<accession>A0A1D7QRN0</accession>